<dbReference type="Proteomes" id="UP000269198">
    <property type="component" value="Unassembled WGS sequence"/>
</dbReference>
<organism evidence="1 2">
    <name type="scientific">Halostreptopolyspora alba</name>
    <dbReference type="NCBI Taxonomy" id="2487137"/>
    <lineage>
        <taxon>Bacteria</taxon>
        <taxon>Bacillati</taxon>
        <taxon>Actinomycetota</taxon>
        <taxon>Actinomycetes</taxon>
        <taxon>Streptosporangiales</taxon>
        <taxon>Nocardiopsidaceae</taxon>
        <taxon>Halostreptopolyspora</taxon>
    </lineage>
</organism>
<comment type="caution">
    <text evidence="1">The sequence shown here is derived from an EMBL/GenBank/DDBJ whole genome shotgun (WGS) entry which is preliminary data.</text>
</comment>
<dbReference type="RefSeq" id="WP_123201274.1">
    <property type="nucleotide sequence ID" value="NZ_RJMB01000009.1"/>
</dbReference>
<accession>A0A3N0EAL1</accession>
<dbReference type="AlphaFoldDB" id="A0A3N0EAL1"/>
<name>A0A3N0EAL1_9ACTN</name>
<proteinExistence type="predicted"/>
<dbReference type="EMBL" id="RJMB01000009">
    <property type="protein sequence ID" value="RNL84834.1"/>
    <property type="molecule type" value="Genomic_DNA"/>
</dbReference>
<reference evidence="1 2" key="1">
    <citation type="submission" date="2018-11" db="EMBL/GenBank/DDBJ databases">
        <title>The genome draft of YIM 96095.</title>
        <authorList>
            <person name="Tang S.-K."/>
            <person name="Chunyu W.-X."/>
            <person name="Feng Y.-Z."/>
        </authorList>
    </citation>
    <scope>NUCLEOTIDE SEQUENCE [LARGE SCALE GENOMIC DNA]</scope>
    <source>
        <strain evidence="1 2">YIM 96095</strain>
    </source>
</reference>
<dbReference type="OrthoDB" id="3405030at2"/>
<evidence type="ECO:0000313" key="1">
    <source>
        <dbReference type="EMBL" id="RNL84834.1"/>
    </source>
</evidence>
<sequence>MGVDVVLAVVEQRGTSPKRRRVRPVDTVVDTTDGFARLCASSHLPTLRRVDPYGTLVLTPPEMGQLISEIELARVKDASFSRWAT</sequence>
<protein>
    <submittedName>
        <fullName evidence="1">Uncharacterized protein</fullName>
    </submittedName>
</protein>
<keyword evidence="2" id="KW-1185">Reference proteome</keyword>
<evidence type="ECO:0000313" key="2">
    <source>
        <dbReference type="Proteomes" id="UP000269198"/>
    </source>
</evidence>
<gene>
    <name evidence="1" type="ORF">EFW17_11140</name>
</gene>